<feature type="transmembrane region" description="Helical" evidence="1">
    <location>
        <begin position="74"/>
        <end position="97"/>
    </location>
</feature>
<feature type="transmembrane region" description="Helical" evidence="1">
    <location>
        <begin position="12"/>
        <end position="32"/>
    </location>
</feature>
<accession>A0A3M7QZF5</accession>
<proteinExistence type="predicted"/>
<keyword evidence="1" id="KW-0472">Membrane</keyword>
<organism evidence="2 3">
    <name type="scientific">Brachionus plicatilis</name>
    <name type="common">Marine rotifer</name>
    <name type="synonym">Brachionus muelleri</name>
    <dbReference type="NCBI Taxonomy" id="10195"/>
    <lineage>
        <taxon>Eukaryota</taxon>
        <taxon>Metazoa</taxon>
        <taxon>Spiralia</taxon>
        <taxon>Gnathifera</taxon>
        <taxon>Rotifera</taxon>
        <taxon>Eurotatoria</taxon>
        <taxon>Monogononta</taxon>
        <taxon>Pseudotrocha</taxon>
        <taxon>Ploima</taxon>
        <taxon>Brachionidae</taxon>
        <taxon>Brachionus</taxon>
    </lineage>
</organism>
<gene>
    <name evidence="2" type="ORF">BpHYR1_011525</name>
</gene>
<dbReference type="Proteomes" id="UP000276133">
    <property type="component" value="Unassembled WGS sequence"/>
</dbReference>
<keyword evidence="3" id="KW-1185">Reference proteome</keyword>
<reference evidence="2 3" key="1">
    <citation type="journal article" date="2018" name="Sci. Rep.">
        <title>Genomic signatures of local adaptation to the degree of environmental predictability in rotifers.</title>
        <authorList>
            <person name="Franch-Gras L."/>
            <person name="Hahn C."/>
            <person name="Garcia-Roger E.M."/>
            <person name="Carmona M.J."/>
            <person name="Serra M."/>
            <person name="Gomez A."/>
        </authorList>
    </citation>
    <scope>NUCLEOTIDE SEQUENCE [LARGE SCALE GENOMIC DNA]</scope>
    <source>
        <strain evidence="2">HYR1</strain>
    </source>
</reference>
<dbReference type="AlphaFoldDB" id="A0A3M7QZF5"/>
<keyword evidence="1" id="KW-0812">Transmembrane</keyword>
<comment type="caution">
    <text evidence="2">The sequence shown here is derived from an EMBL/GenBank/DDBJ whole genome shotgun (WGS) entry which is preliminary data.</text>
</comment>
<protein>
    <submittedName>
        <fullName evidence="2">Uncharacterized protein</fullName>
    </submittedName>
</protein>
<evidence type="ECO:0000313" key="3">
    <source>
        <dbReference type="Proteomes" id="UP000276133"/>
    </source>
</evidence>
<keyword evidence="1" id="KW-1133">Transmembrane helix</keyword>
<feature type="transmembrane region" description="Helical" evidence="1">
    <location>
        <begin position="44"/>
        <end position="62"/>
    </location>
</feature>
<sequence length="105" mass="11963">MIDKFLNKDSFIGFKSLSHISCGGSVGLGNVLARCPIKLILSQYLAICPSIRASVLIYYFFIDDNFRFFLSYPIIIAFIVFNSSNQPSCLFLMNIWLSFFTINLK</sequence>
<evidence type="ECO:0000313" key="2">
    <source>
        <dbReference type="EMBL" id="RNA16599.1"/>
    </source>
</evidence>
<dbReference type="EMBL" id="REGN01004671">
    <property type="protein sequence ID" value="RNA16599.1"/>
    <property type="molecule type" value="Genomic_DNA"/>
</dbReference>
<name>A0A3M7QZF5_BRAPC</name>
<evidence type="ECO:0000256" key="1">
    <source>
        <dbReference type="SAM" id="Phobius"/>
    </source>
</evidence>